<dbReference type="InterPro" id="IPR051680">
    <property type="entry name" value="ATP-dep_Glu-Cys_Ligase-2"/>
</dbReference>
<dbReference type="AlphaFoldDB" id="A0A1I2KZP0"/>
<dbReference type="Pfam" id="PF04168">
    <property type="entry name" value="Alpha-E"/>
    <property type="match status" value="1"/>
</dbReference>
<proteinExistence type="predicted"/>
<dbReference type="OrthoDB" id="9803532at2"/>
<dbReference type="Proteomes" id="UP000198897">
    <property type="component" value="Unassembled WGS sequence"/>
</dbReference>
<evidence type="ECO:0000313" key="3">
    <source>
        <dbReference type="Proteomes" id="UP000198897"/>
    </source>
</evidence>
<organism evidence="2 3">
    <name type="scientific">Halobacillus alkaliphilus</name>
    <dbReference type="NCBI Taxonomy" id="396056"/>
    <lineage>
        <taxon>Bacteria</taxon>
        <taxon>Bacillati</taxon>
        <taxon>Bacillota</taxon>
        <taxon>Bacilli</taxon>
        <taxon>Bacillales</taxon>
        <taxon>Bacillaceae</taxon>
        <taxon>Halobacillus</taxon>
    </lineage>
</organism>
<reference evidence="3" key="1">
    <citation type="submission" date="2016-10" db="EMBL/GenBank/DDBJ databases">
        <authorList>
            <person name="Varghese N."/>
            <person name="Submissions S."/>
        </authorList>
    </citation>
    <scope>NUCLEOTIDE SEQUENCE [LARGE SCALE GENOMIC DNA]</scope>
    <source>
        <strain evidence="3">FP5</strain>
    </source>
</reference>
<dbReference type="PANTHER" id="PTHR34595:SF7">
    <property type="entry name" value="SLL1039 PROTEIN"/>
    <property type="match status" value="1"/>
</dbReference>
<dbReference type="EMBL" id="FOOG01000007">
    <property type="protein sequence ID" value="SFF72415.1"/>
    <property type="molecule type" value="Genomic_DNA"/>
</dbReference>
<dbReference type="InterPro" id="IPR007296">
    <property type="entry name" value="DUF403"/>
</dbReference>
<dbReference type="RefSeq" id="WP_089751061.1">
    <property type="nucleotide sequence ID" value="NZ_FOOG01000007.1"/>
</dbReference>
<accession>A0A1I2KZP0</accession>
<feature type="domain" description="DUF403" evidence="1">
    <location>
        <begin position="1"/>
        <end position="311"/>
    </location>
</feature>
<sequence length="325" mass="38119">MLSRIADSCYWLARYMERSETNARTLSSQMLHMLEESDQSKMDREWELLFKICTSKEYDEHDSRLNREDMLHDLVLSRENESSLLHLLELAREKAKVSRTLMPASIWEMINRLYLEKKEQLEGSLHSNTIQSDLGDILDMSSNFQGIIESSMLRGDTYNFVKIGKWIERAETTARILKVICEKTLEEENNKDSQDFDYWIQALQLANGYDSFIMEHPLTLDPKEVFSFLIKEERFPRSIKYCVGHILSAVEQLNPGKRSQDKEELLQLLEYTQRGIERTDIAEMSVDKLLRFLNGFQDHCHRINEVFSTTYNLDGYKSRSVGNSQ</sequence>
<name>A0A1I2KZP0_9BACI</name>
<protein>
    <submittedName>
        <fullName evidence="2">Uncharacterized conserved protein, Alpha-E superfamily</fullName>
    </submittedName>
</protein>
<gene>
    <name evidence="2" type="ORF">SAMN05216353_1071</name>
</gene>
<dbReference type="PANTHER" id="PTHR34595">
    <property type="entry name" value="BLR5612 PROTEIN"/>
    <property type="match status" value="1"/>
</dbReference>
<evidence type="ECO:0000259" key="1">
    <source>
        <dbReference type="Pfam" id="PF04168"/>
    </source>
</evidence>
<keyword evidence="3" id="KW-1185">Reference proteome</keyword>
<evidence type="ECO:0000313" key="2">
    <source>
        <dbReference type="EMBL" id="SFF72415.1"/>
    </source>
</evidence>